<name>F2IBK1_FLUTR</name>
<dbReference type="EMBL" id="CP002542">
    <property type="protein sequence ID" value="AEA44309.1"/>
    <property type="molecule type" value="Genomic_DNA"/>
</dbReference>
<keyword evidence="3" id="KW-1185">Reference proteome</keyword>
<dbReference type="GO" id="GO:0004803">
    <property type="term" value="F:transposase activity"/>
    <property type="evidence" value="ECO:0007669"/>
    <property type="project" value="InterPro"/>
</dbReference>
<dbReference type="PANTHER" id="PTHR34322:SF2">
    <property type="entry name" value="TRANSPOSASE IS200-LIKE DOMAIN-CONTAINING PROTEIN"/>
    <property type="match status" value="1"/>
</dbReference>
<sequence>MLSGNKLTIKKPQGSYYLTLTIVGWVDIFTRECYQKIIIETLQYYIKNKTLHVYSYCIMSNHIHLIVNVDMEFSLSDIIRDFKKYTSRKIVETIRTEPESRREWLLKHFETAAIIHSKTKNHKVWQDGNHAIELYNERFTWTKVQYIHQNPVRAGLVTSAEFWKYSSASNYQEMISVFPEIYRLTPPLTIVK</sequence>
<accession>F2IBK1</accession>
<dbReference type="RefSeq" id="WP_013687079.1">
    <property type="nucleotide sequence ID" value="NC_015321.1"/>
</dbReference>
<feature type="domain" description="Transposase IS200-like" evidence="1">
    <location>
        <begin position="11"/>
        <end position="150"/>
    </location>
</feature>
<dbReference type="NCBIfam" id="NF047646">
    <property type="entry name" value="REP_Tyr_transpos"/>
    <property type="match status" value="1"/>
</dbReference>
<dbReference type="Proteomes" id="UP000007463">
    <property type="component" value="Chromosome"/>
</dbReference>
<organism evidence="2 3">
    <name type="scientific">Fluviicola taffensis (strain DSM 16823 / NCIMB 13979 / RW262)</name>
    <dbReference type="NCBI Taxonomy" id="755732"/>
    <lineage>
        <taxon>Bacteria</taxon>
        <taxon>Pseudomonadati</taxon>
        <taxon>Bacteroidota</taxon>
        <taxon>Flavobacteriia</taxon>
        <taxon>Flavobacteriales</taxon>
        <taxon>Crocinitomicaceae</taxon>
        <taxon>Fluviicola</taxon>
    </lineage>
</organism>
<dbReference type="Gene3D" id="3.30.70.1290">
    <property type="entry name" value="Transposase IS200-like"/>
    <property type="match status" value="1"/>
</dbReference>
<protein>
    <recommendedName>
        <fullName evidence="1">Transposase IS200-like domain-containing protein</fullName>
    </recommendedName>
</protein>
<dbReference type="eggNOG" id="COG1943">
    <property type="taxonomic scope" value="Bacteria"/>
</dbReference>
<dbReference type="OrthoDB" id="9788881at2"/>
<dbReference type="GO" id="GO:0003677">
    <property type="term" value="F:DNA binding"/>
    <property type="evidence" value="ECO:0007669"/>
    <property type="project" value="InterPro"/>
</dbReference>
<gene>
    <name evidence="2" type="ordered locus">Fluta_2323</name>
</gene>
<reference evidence="3" key="2">
    <citation type="submission" date="2011-02" db="EMBL/GenBank/DDBJ databases">
        <title>The complete genome of Fluviicola taffensis DSM 16823.</title>
        <authorList>
            <consortium name="US DOE Joint Genome Institute (JGI-PGF)"/>
            <person name="Lucas S."/>
            <person name="Copeland A."/>
            <person name="Lapidus A."/>
            <person name="Bruce D."/>
            <person name="Goodwin L."/>
            <person name="Pitluck S."/>
            <person name="Kyrpides N."/>
            <person name="Mavromatis K."/>
            <person name="Ivanova N."/>
            <person name="Mikhailova N."/>
            <person name="Pagani I."/>
            <person name="Chertkov O."/>
            <person name="Detter J.C."/>
            <person name="Han C."/>
            <person name="Tapia R."/>
            <person name="Land M."/>
            <person name="Hauser L."/>
            <person name="Markowitz V."/>
            <person name="Cheng J.-F."/>
            <person name="Hugenholtz P."/>
            <person name="Woyke T."/>
            <person name="Wu D."/>
            <person name="Tindall B."/>
            <person name="Pomrenke H.G."/>
            <person name="Brambilla E."/>
            <person name="Klenk H.-P."/>
            <person name="Eisen J.A."/>
        </authorList>
    </citation>
    <scope>NUCLEOTIDE SEQUENCE [LARGE SCALE GENOMIC DNA]</scope>
    <source>
        <strain evidence="3">DSM 16823 / RW262 / RW262</strain>
    </source>
</reference>
<dbReference type="InterPro" id="IPR036515">
    <property type="entry name" value="Transposase_17_sf"/>
</dbReference>
<dbReference type="PANTHER" id="PTHR34322">
    <property type="entry name" value="TRANSPOSASE, Y1_TNP DOMAIN-CONTAINING"/>
    <property type="match status" value="1"/>
</dbReference>
<evidence type="ECO:0000259" key="1">
    <source>
        <dbReference type="SMART" id="SM01321"/>
    </source>
</evidence>
<dbReference type="Pfam" id="PF01797">
    <property type="entry name" value="Y1_Tnp"/>
    <property type="match status" value="1"/>
</dbReference>
<dbReference type="InterPro" id="IPR002686">
    <property type="entry name" value="Transposase_17"/>
</dbReference>
<dbReference type="AlphaFoldDB" id="F2IBK1"/>
<dbReference type="SMART" id="SM01321">
    <property type="entry name" value="Y1_Tnp"/>
    <property type="match status" value="1"/>
</dbReference>
<evidence type="ECO:0000313" key="2">
    <source>
        <dbReference type="EMBL" id="AEA44309.1"/>
    </source>
</evidence>
<evidence type="ECO:0000313" key="3">
    <source>
        <dbReference type="Proteomes" id="UP000007463"/>
    </source>
</evidence>
<dbReference type="GO" id="GO:0006313">
    <property type="term" value="P:DNA transposition"/>
    <property type="evidence" value="ECO:0007669"/>
    <property type="project" value="InterPro"/>
</dbReference>
<dbReference type="HOGENOM" id="CLU_068226_5_1_10"/>
<dbReference type="STRING" id="755732.Fluta_2323"/>
<proteinExistence type="predicted"/>
<reference evidence="2 3" key="1">
    <citation type="journal article" date="2011" name="Stand. Genomic Sci.">
        <title>Complete genome sequence of the gliding freshwater bacterium Fluviicola taffensis type strain (RW262).</title>
        <authorList>
            <person name="Woyke T."/>
            <person name="Chertkov O."/>
            <person name="Lapidus A."/>
            <person name="Nolan M."/>
            <person name="Lucas S."/>
            <person name="Del Rio T.G."/>
            <person name="Tice H."/>
            <person name="Cheng J.F."/>
            <person name="Tapia R."/>
            <person name="Han C."/>
            <person name="Goodwin L."/>
            <person name="Pitluck S."/>
            <person name="Liolios K."/>
            <person name="Pagani I."/>
            <person name="Ivanova N."/>
            <person name="Huntemann M."/>
            <person name="Mavromatis K."/>
            <person name="Mikhailova N."/>
            <person name="Pati A."/>
            <person name="Chen A."/>
            <person name="Palaniappan K."/>
            <person name="Land M."/>
            <person name="Hauser L."/>
            <person name="Brambilla E.M."/>
            <person name="Rohde M."/>
            <person name="Mwirichia R."/>
            <person name="Sikorski J."/>
            <person name="Tindall B.J."/>
            <person name="Goker M."/>
            <person name="Bristow J."/>
            <person name="Eisen J.A."/>
            <person name="Markowitz V."/>
            <person name="Hugenholtz P."/>
            <person name="Klenk H.P."/>
            <person name="Kyrpides N.C."/>
        </authorList>
    </citation>
    <scope>NUCLEOTIDE SEQUENCE [LARGE SCALE GENOMIC DNA]</scope>
    <source>
        <strain evidence="3">DSM 16823 / RW262 / RW262</strain>
    </source>
</reference>
<dbReference type="SUPFAM" id="SSF143422">
    <property type="entry name" value="Transposase IS200-like"/>
    <property type="match status" value="1"/>
</dbReference>
<dbReference type="KEGG" id="fte:Fluta_2323"/>